<protein>
    <submittedName>
        <fullName evidence="1">Uncharacterized protein</fullName>
    </submittedName>
</protein>
<evidence type="ECO:0000313" key="1">
    <source>
        <dbReference type="EMBL" id="MPN17593.1"/>
    </source>
</evidence>
<sequence>MKNADFVRWDSVSESEKTDLDNGAIPFLWNEEAISINYIKEIFYYEKNENL</sequence>
<name>A0A645G0A8_9ZZZZ</name>
<dbReference type="EMBL" id="VSSQ01064761">
    <property type="protein sequence ID" value="MPN17593.1"/>
    <property type="molecule type" value="Genomic_DNA"/>
</dbReference>
<gene>
    <name evidence="1" type="ORF">SDC9_164948</name>
</gene>
<reference evidence="1" key="1">
    <citation type="submission" date="2019-08" db="EMBL/GenBank/DDBJ databases">
        <authorList>
            <person name="Kucharzyk K."/>
            <person name="Murdoch R.W."/>
            <person name="Higgins S."/>
            <person name="Loffler F."/>
        </authorList>
    </citation>
    <scope>NUCLEOTIDE SEQUENCE</scope>
</reference>
<comment type="caution">
    <text evidence="1">The sequence shown here is derived from an EMBL/GenBank/DDBJ whole genome shotgun (WGS) entry which is preliminary data.</text>
</comment>
<proteinExistence type="predicted"/>
<organism evidence="1">
    <name type="scientific">bioreactor metagenome</name>
    <dbReference type="NCBI Taxonomy" id="1076179"/>
    <lineage>
        <taxon>unclassified sequences</taxon>
        <taxon>metagenomes</taxon>
        <taxon>ecological metagenomes</taxon>
    </lineage>
</organism>
<accession>A0A645G0A8</accession>
<dbReference type="AlphaFoldDB" id="A0A645G0A8"/>